<evidence type="ECO:0000313" key="1">
    <source>
        <dbReference type="EMBL" id="MCX8532425.1"/>
    </source>
</evidence>
<dbReference type="EMBL" id="JAOVZV010000008">
    <property type="protein sequence ID" value="MCX8532425.1"/>
    <property type="molecule type" value="Genomic_DNA"/>
</dbReference>
<comment type="caution">
    <text evidence="1">The sequence shown here is derived from an EMBL/GenBank/DDBJ whole genome shotgun (WGS) entry which is preliminary data.</text>
</comment>
<organism evidence="1 2">
    <name type="scientific">Chryseobacterium luquanense</name>
    <dbReference type="NCBI Taxonomy" id="2983766"/>
    <lineage>
        <taxon>Bacteria</taxon>
        <taxon>Pseudomonadati</taxon>
        <taxon>Bacteroidota</taxon>
        <taxon>Flavobacteriia</taxon>
        <taxon>Flavobacteriales</taxon>
        <taxon>Weeksellaceae</taxon>
        <taxon>Chryseobacterium group</taxon>
        <taxon>Chryseobacterium</taxon>
    </lineage>
</organism>
<protein>
    <submittedName>
        <fullName evidence="1">Uncharacterized protein</fullName>
    </submittedName>
</protein>
<reference evidence="1" key="1">
    <citation type="submission" date="2022-10" db="EMBL/GenBank/DDBJ databases">
        <title>Chryseobacterium sp. nov., a novel bacterial species.</title>
        <authorList>
            <person name="Cao Y."/>
        </authorList>
    </citation>
    <scope>NUCLEOTIDE SEQUENCE</scope>
    <source>
        <strain evidence="1">KC 927</strain>
    </source>
</reference>
<gene>
    <name evidence="1" type="ORF">OEA66_08675</name>
</gene>
<dbReference type="Proteomes" id="UP001070176">
    <property type="component" value="Unassembled WGS sequence"/>
</dbReference>
<proteinExistence type="predicted"/>
<keyword evidence="2" id="KW-1185">Reference proteome</keyword>
<evidence type="ECO:0000313" key="2">
    <source>
        <dbReference type="Proteomes" id="UP001070176"/>
    </source>
</evidence>
<sequence length="50" mass="5804">MKTDNGFKPTFPNAKMYIQNRELDFAFESCGNPSFDFEVLESLIQQQNIV</sequence>
<name>A0ABT3Y2P2_9FLAO</name>
<accession>A0ABT3Y2P2</accession>